<accession>A0A251P5D7</accession>
<evidence type="ECO:0000256" key="1">
    <source>
        <dbReference type="SAM" id="MobiDB-lite"/>
    </source>
</evidence>
<feature type="compositionally biased region" description="Basic and acidic residues" evidence="1">
    <location>
        <begin position="57"/>
        <end position="67"/>
    </location>
</feature>
<name>A0A251P5D7_PRUPE</name>
<evidence type="ECO:0000313" key="2">
    <source>
        <dbReference type="EMBL" id="ONI06797.1"/>
    </source>
</evidence>
<proteinExistence type="predicted"/>
<sequence>MKPPKHQEGNNSQSKNKPGKTLPKAKETNILSKEGGGNNPRMEGVVQAPEEELYTSSERDKKNRVWD</sequence>
<dbReference type="AlphaFoldDB" id="A0A251P5D7"/>
<dbReference type="Proteomes" id="UP000006882">
    <property type="component" value="Chromosome G5"/>
</dbReference>
<feature type="region of interest" description="Disordered" evidence="1">
    <location>
        <begin position="1"/>
        <end position="67"/>
    </location>
</feature>
<evidence type="ECO:0000313" key="3">
    <source>
        <dbReference type="Proteomes" id="UP000006882"/>
    </source>
</evidence>
<reference evidence="2 3" key="1">
    <citation type="journal article" date="2013" name="Nat. Genet.">
        <title>The high-quality draft genome of peach (Prunus persica) identifies unique patterns of genetic diversity, domestication and genome evolution.</title>
        <authorList>
            <consortium name="International Peach Genome Initiative"/>
            <person name="Verde I."/>
            <person name="Abbott A.G."/>
            <person name="Scalabrin S."/>
            <person name="Jung S."/>
            <person name="Shu S."/>
            <person name="Marroni F."/>
            <person name="Zhebentyayeva T."/>
            <person name="Dettori M.T."/>
            <person name="Grimwood J."/>
            <person name="Cattonaro F."/>
            <person name="Zuccolo A."/>
            <person name="Rossini L."/>
            <person name="Jenkins J."/>
            <person name="Vendramin E."/>
            <person name="Meisel L.A."/>
            <person name="Decroocq V."/>
            <person name="Sosinski B."/>
            <person name="Prochnik S."/>
            <person name="Mitros T."/>
            <person name="Policriti A."/>
            <person name="Cipriani G."/>
            <person name="Dondini L."/>
            <person name="Ficklin S."/>
            <person name="Goodstein D.M."/>
            <person name="Xuan P."/>
            <person name="Del Fabbro C."/>
            <person name="Aramini V."/>
            <person name="Copetti D."/>
            <person name="Gonzalez S."/>
            <person name="Horner D.S."/>
            <person name="Falchi R."/>
            <person name="Lucas S."/>
            <person name="Mica E."/>
            <person name="Maldonado J."/>
            <person name="Lazzari B."/>
            <person name="Bielenberg D."/>
            <person name="Pirona R."/>
            <person name="Miculan M."/>
            <person name="Barakat A."/>
            <person name="Testolin R."/>
            <person name="Stella A."/>
            <person name="Tartarini S."/>
            <person name="Tonutti P."/>
            <person name="Arus P."/>
            <person name="Orellana A."/>
            <person name="Wells C."/>
            <person name="Main D."/>
            <person name="Vizzotto G."/>
            <person name="Silva H."/>
            <person name="Salamini F."/>
            <person name="Schmutz J."/>
            <person name="Morgante M."/>
            <person name="Rokhsar D.S."/>
        </authorList>
    </citation>
    <scope>NUCLEOTIDE SEQUENCE [LARGE SCALE GENOMIC DNA]</scope>
    <source>
        <strain evidence="3">cv. Nemared</strain>
    </source>
</reference>
<keyword evidence="3" id="KW-1185">Reference proteome</keyword>
<protein>
    <submittedName>
        <fullName evidence="2">Uncharacterized protein</fullName>
    </submittedName>
</protein>
<gene>
    <name evidence="2" type="ORF">PRUPE_5G081700</name>
</gene>
<dbReference type="Gramene" id="ONI06797">
    <property type="protein sequence ID" value="ONI06797"/>
    <property type="gene ID" value="PRUPE_5G081700"/>
</dbReference>
<organism evidence="2 3">
    <name type="scientific">Prunus persica</name>
    <name type="common">Peach</name>
    <name type="synonym">Amygdalus persica</name>
    <dbReference type="NCBI Taxonomy" id="3760"/>
    <lineage>
        <taxon>Eukaryota</taxon>
        <taxon>Viridiplantae</taxon>
        <taxon>Streptophyta</taxon>
        <taxon>Embryophyta</taxon>
        <taxon>Tracheophyta</taxon>
        <taxon>Spermatophyta</taxon>
        <taxon>Magnoliopsida</taxon>
        <taxon>eudicotyledons</taxon>
        <taxon>Gunneridae</taxon>
        <taxon>Pentapetalae</taxon>
        <taxon>rosids</taxon>
        <taxon>fabids</taxon>
        <taxon>Rosales</taxon>
        <taxon>Rosaceae</taxon>
        <taxon>Amygdaloideae</taxon>
        <taxon>Amygdaleae</taxon>
        <taxon>Prunus</taxon>
    </lineage>
</organism>
<dbReference type="EMBL" id="CM007655">
    <property type="protein sequence ID" value="ONI06797.1"/>
    <property type="molecule type" value="Genomic_DNA"/>
</dbReference>